<protein>
    <submittedName>
        <fullName evidence="1">Uncharacterized protein</fullName>
    </submittedName>
</protein>
<dbReference type="GeneID" id="53315677"/>
<dbReference type="OrthoDB" id="7360696at2"/>
<organism evidence="1 2">
    <name type="scientific">Haematospirillum jordaniae</name>
    <dbReference type="NCBI Taxonomy" id="1549855"/>
    <lineage>
        <taxon>Bacteria</taxon>
        <taxon>Pseudomonadati</taxon>
        <taxon>Pseudomonadota</taxon>
        <taxon>Alphaproteobacteria</taxon>
        <taxon>Rhodospirillales</taxon>
        <taxon>Novispirillaceae</taxon>
        <taxon>Haematospirillum</taxon>
    </lineage>
</organism>
<proteinExistence type="predicted"/>
<keyword evidence="2" id="KW-1185">Reference proteome</keyword>
<gene>
    <name evidence="1" type="ORF">AY555_00710</name>
</gene>
<dbReference type="RefSeq" id="WP_066132105.1">
    <property type="nucleotide sequence ID" value="NZ_CP014525.1"/>
</dbReference>
<dbReference type="KEGG" id="hjo:AY555_00710"/>
<evidence type="ECO:0000313" key="2">
    <source>
        <dbReference type="Proteomes" id="UP000076066"/>
    </source>
</evidence>
<accession>A0A143DB32</accession>
<evidence type="ECO:0000313" key="1">
    <source>
        <dbReference type="EMBL" id="AMW33937.1"/>
    </source>
</evidence>
<dbReference type="Proteomes" id="UP000076066">
    <property type="component" value="Chromosome"/>
</dbReference>
<sequence>MAITLEARHSSVTREPLEIGRFLDQLERRIHFLSDIAENVCRRAQSPGTEVLRFTEYTRCRDRASECWAFAIIIDRRLQDYDGLDRGKLLERFNRLSVDIWAILLRASLTFLTALSNEPHLPLGSREIFLREIRTLHDTHRLLSKPRYAKLLDEAAHKSRKKAAKILSEIIARAPSLLDFGT</sequence>
<dbReference type="STRING" id="1549855.AY555_00710"/>
<dbReference type="AlphaFoldDB" id="A0A143DB32"/>
<name>A0A143DB32_9PROT</name>
<dbReference type="EMBL" id="CP014525">
    <property type="protein sequence ID" value="AMW33937.1"/>
    <property type="molecule type" value="Genomic_DNA"/>
</dbReference>
<reference evidence="1 2" key="1">
    <citation type="submission" date="2016-02" db="EMBL/GenBank/DDBJ databases">
        <title>Complete Genome of H5569, the type strain of the newly described species Haematospirillium jordaniae.</title>
        <authorList>
            <person name="Nicholson A.C."/>
            <person name="Humrighouse B.W."/>
            <person name="Loparov V."/>
            <person name="McQuiston J.R."/>
        </authorList>
    </citation>
    <scope>NUCLEOTIDE SEQUENCE [LARGE SCALE GENOMIC DNA]</scope>
    <source>
        <strain evidence="1 2">H5569</strain>
    </source>
</reference>